<dbReference type="AlphaFoldDB" id="A0A0M0LR27"/>
<dbReference type="CDD" id="cd02440">
    <property type="entry name" value="AdoMet_MTases"/>
    <property type="match status" value="1"/>
</dbReference>
<evidence type="ECO:0000256" key="8">
    <source>
        <dbReference type="ARBA" id="ARBA00047306"/>
    </source>
</evidence>
<comment type="catalytic activity">
    <reaction evidence="8">
        <text>N-terminal L-seryl-L-prolyl-L-lysyl-[protein] + 3 S-adenosyl-L-methionine = N-terminal N,N,N-trimethyl-L-seryl-L-prolyl-L-lysyl-[protein] + 3 S-adenosyl-L-homocysteine + 3 H(+)</text>
        <dbReference type="Rhea" id="RHEA:54724"/>
        <dbReference type="Rhea" id="RHEA-COMP:13789"/>
        <dbReference type="Rhea" id="RHEA-COMP:13973"/>
        <dbReference type="ChEBI" id="CHEBI:15378"/>
        <dbReference type="ChEBI" id="CHEBI:57856"/>
        <dbReference type="ChEBI" id="CHEBI:59789"/>
        <dbReference type="ChEBI" id="CHEBI:138061"/>
        <dbReference type="ChEBI" id="CHEBI:138317"/>
        <dbReference type="EC" id="2.1.1.244"/>
    </reaction>
</comment>
<keyword evidence="13" id="KW-1185">Reference proteome</keyword>
<dbReference type="GO" id="GO:0032259">
    <property type="term" value="P:methylation"/>
    <property type="evidence" value="ECO:0007669"/>
    <property type="project" value="UniProtKB-KW"/>
</dbReference>
<name>A0A0M0LR27_9EUKA</name>
<organism evidence="12 13">
    <name type="scientific">Chrysochromulina tobinii</name>
    <dbReference type="NCBI Taxonomy" id="1460289"/>
    <lineage>
        <taxon>Eukaryota</taxon>
        <taxon>Haptista</taxon>
        <taxon>Haptophyta</taxon>
        <taxon>Prymnesiophyceae</taxon>
        <taxon>Prymnesiales</taxon>
        <taxon>Chrysochromulinaceae</taxon>
        <taxon>Chrysochromulina</taxon>
    </lineage>
</organism>
<evidence type="ECO:0000256" key="1">
    <source>
        <dbReference type="ARBA" id="ARBA00009059"/>
    </source>
</evidence>
<dbReference type="GO" id="GO:0005737">
    <property type="term" value="C:cytoplasm"/>
    <property type="evidence" value="ECO:0007669"/>
    <property type="project" value="TreeGrafter"/>
</dbReference>
<dbReference type="Gene3D" id="3.40.50.150">
    <property type="entry name" value="Vaccinia Virus protein VP39"/>
    <property type="match status" value="1"/>
</dbReference>
<dbReference type="Proteomes" id="UP000037460">
    <property type="component" value="Unassembled WGS sequence"/>
</dbReference>
<dbReference type="InterPro" id="IPR008576">
    <property type="entry name" value="MeTrfase_NTM1"/>
</dbReference>
<comment type="catalytic activity">
    <reaction evidence="9">
        <text>N-terminal L-prolyl-L-prolyl-L-lysyl-[protein] + 2 S-adenosyl-L-methionine = N-terminal N,N-dimethyl-L-prolyl-L-prolyl-L-lysyl-[protein] + 2 S-adenosyl-L-homocysteine + 2 H(+)</text>
        <dbReference type="Rhea" id="RHEA:54736"/>
        <dbReference type="Rhea" id="RHEA-COMP:13787"/>
        <dbReference type="Rhea" id="RHEA-COMP:13974"/>
        <dbReference type="ChEBI" id="CHEBI:15378"/>
        <dbReference type="ChEBI" id="CHEBI:57856"/>
        <dbReference type="ChEBI" id="CHEBI:59789"/>
        <dbReference type="ChEBI" id="CHEBI:138059"/>
        <dbReference type="ChEBI" id="CHEBI:138318"/>
        <dbReference type="EC" id="2.1.1.244"/>
    </reaction>
</comment>
<evidence type="ECO:0000256" key="10">
    <source>
        <dbReference type="ARBA" id="ARBA00048167"/>
    </source>
</evidence>
<sequence length="258" mass="27956">MDEAAEAEAPPNADEAEISGWHMDEAAWYDTVVTHWTKAVSAEDNDGVLGGWGCVDEEDARGSLAFLAQTLGVPAAQWPIAGYRALDCGAGIGRVTGAVLLKSSERVHLVEVSEALLAQAAVKLSEHAARIECSQTSLRDFAPPAGSYNLVWCQWVLGHLTDRDVVALLHRCRSALRPGGALFVKDNVAPSKQCPYDGKYMLDEENAGVIRTHNHLWALARAAGFKLSKTALQTNFPEGLYPVRMYCFVPKEESACCV</sequence>
<feature type="binding site" evidence="11">
    <location>
        <position position="89"/>
    </location>
    <ligand>
        <name>S-adenosyl-L-methionine</name>
        <dbReference type="ChEBI" id="CHEBI:59789"/>
    </ligand>
</feature>
<evidence type="ECO:0000256" key="11">
    <source>
        <dbReference type="PIRSR" id="PIRSR016958-1"/>
    </source>
</evidence>
<evidence type="ECO:0000313" key="13">
    <source>
        <dbReference type="Proteomes" id="UP000037460"/>
    </source>
</evidence>
<evidence type="ECO:0000256" key="5">
    <source>
        <dbReference type="ARBA" id="ARBA00039112"/>
    </source>
</evidence>
<dbReference type="PANTHER" id="PTHR12753:SF0">
    <property type="entry name" value="ALPHA N-TERMINAL PROTEIN METHYLTRANSFERASE 1"/>
    <property type="match status" value="1"/>
</dbReference>
<dbReference type="OrthoDB" id="1298661at2759"/>
<evidence type="ECO:0000313" key="12">
    <source>
        <dbReference type="EMBL" id="KOO53362.1"/>
    </source>
</evidence>
<dbReference type="GO" id="GO:0071885">
    <property type="term" value="F:N-terminal protein N-methyltransferase activity"/>
    <property type="evidence" value="ECO:0007669"/>
    <property type="project" value="UniProtKB-EC"/>
</dbReference>
<comment type="similarity">
    <text evidence="1">Belongs to the methyltransferase superfamily. NTM1 family.</text>
</comment>
<proteinExistence type="inferred from homology"/>
<dbReference type="InterPro" id="IPR029063">
    <property type="entry name" value="SAM-dependent_MTases_sf"/>
</dbReference>
<comment type="catalytic activity">
    <reaction evidence="10">
        <text>N-terminal L-alanyl-L-prolyl-L-lysyl-[protein] + 3 S-adenosyl-L-methionine = N-terminal N,N,N-trimethyl-L-alanyl-L-prolyl-L-lysyl-[protein] + 3 S-adenosyl-L-homocysteine + 3 H(+)</text>
        <dbReference type="Rhea" id="RHEA:54712"/>
        <dbReference type="Rhea" id="RHEA-COMP:13785"/>
        <dbReference type="Rhea" id="RHEA-COMP:13971"/>
        <dbReference type="ChEBI" id="CHEBI:15378"/>
        <dbReference type="ChEBI" id="CHEBI:57856"/>
        <dbReference type="ChEBI" id="CHEBI:59789"/>
        <dbReference type="ChEBI" id="CHEBI:138057"/>
        <dbReference type="ChEBI" id="CHEBI:138315"/>
        <dbReference type="EC" id="2.1.1.244"/>
    </reaction>
</comment>
<evidence type="ECO:0000256" key="3">
    <source>
        <dbReference type="ARBA" id="ARBA00022679"/>
    </source>
</evidence>
<dbReference type="PIRSF" id="PIRSF016958">
    <property type="entry name" value="DUF858_MeTrfase_lik"/>
    <property type="match status" value="1"/>
</dbReference>
<comment type="caution">
    <text evidence="12">The sequence shown here is derived from an EMBL/GenBank/DDBJ whole genome shotgun (WGS) entry which is preliminary data.</text>
</comment>
<dbReference type="Pfam" id="PF05891">
    <property type="entry name" value="Methyltransf_PK"/>
    <property type="match status" value="1"/>
</dbReference>
<accession>A0A0M0LR27</accession>
<keyword evidence="2 12" id="KW-0489">Methyltransferase</keyword>
<feature type="binding site" evidence="11">
    <location>
        <position position="154"/>
    </location>
    <ligand>
        <name>S-adenosyl-L-methionine</name>
        <dbReference type="ChEBI" id="CHEBI:59789"/>
    </ligand>
</feature>
<protein>
    <recommendedName>
        <fullName evidence="6">Alpha N-terminal protein methyltransferase 1</fullName>
        <ecNumber evidence="5">2.1.1.244</ecNumber>
    </recommendedName>
    <alternativeName>
        <fullName evidence="7">X-Pro-Lys N-terminal protein methyltransferase 1</fullName>
    </alternativeName>
</protein>
<dbReference type="SUPFAM" id="SSF53335">
    <property type="entry name" value="S-adenosyl-L-methionine-dependent methyltransferases"/>
    <property type="match status" value="1"/>
</dbReference>
<keyword evidence="4 11" id="KW-0949">S-adenosyl-L-methionine</keyword>
<keyword evidence="3 12" id="KW-0808">Transferase</keyword>
<evidence type="ECO:0000256" key="2">
    <source>
        <dbReference type="ARBA" id="ARBA00022603"/>
    </source>
</evidence>
<evidence type="ECO:0000256" key="6">
    <source>
        <dbReference type="ARBA" id="ARBA00039449"/>
    </source>
</evidence>
<reference evidence="13" key="1">
    <citation type="journal article" date="2015" name="PLoS Genet.">
        <title>Genome Sequence and Transcriptome Analyses of Chrysochromulina tobin: Metabolic Tools for Enhanced Algal Fitness in the Prominent Order Prymnesiales (Haptophyceae).</title>
        <authorList>
            <person name="Hovde B.T."/>
            <person name="Deodato C.R."/>
            <person name="Hunsperger H.M."/>
            <person name="Ryken S.A."/>
            <person name="Yost W."/>
            <person name="Jha R.K."/>
            <person name="Patterson J."/>
            <person name="Monnat R.J. Jr."/>
            <person name="Barlow S.B."/>
            <person name="Starkenburg S.R."/>
            <person name="Cattolico R.A."/>
        </authorList>
    </citation>
    <scope>NUCLEOTIDE SEQUENCE</scope>
    <source>
        <strain evidence="13">CCMP291</strain>
    </source>
</reference>
<gene>
    <name evidence="12" type="ORF">Ctob_013564</name>
</gene>
<dbReference type="EC" id="2.1.1.244" evidence="5"/>
<evidence type="ECO:0000256" key="4">
    <source>
        <dbReference type="ARBA" id="ARBA00022691"/>
    </source>
</evidence>
<feature type="binding site" evidence="11">
    <location>
        <position position="94"/>
    </location>
    <ligand>
        <name>S-adenosyl-L-methionine</name>
        <dbReference type="ChEBI" id="CHEBI:59789"/>
    </ligand>
</feature>
<evidence type="ECO:0000256" key="7">
    <source>
        <dbReference type="ARBA" id="ARBA00043129"/>
    </source>
</evidence>
<dbReference type="EMBL" id="JWZX01000266">
    <property type="protein sequence ID" value="KOO53362.1"/>
    <property type="molecule type" value="Genomic_DNA"/>
</dbReference>
<dbReference type="PANTHER" id="PTHR12753">
    <property type="entry name" value="AD-003 - RELATED"/>
    <property type="match status" value="1"/>
</dbReference>
<evidence type="ECO:0000256" key="9">
    <source>
        <dbReference type="ARBA" id="ARBA00047885"/>
    </source>
</evidence>